<evidence type="ECO:0000313" key="5">
    <source>
        <dbReference type="Proteomes" id="UP001180020"/>
    </source>
</evidence>
<dbReference type="PANTHER" id="PTHR23024">
    <property type="entry name" value="ARYLACETAMIDE DEACETYLASE"/>
    <property type="match status" value="1"/>
</dbReference>
<organism evidence="4 5">
    <name type="scientific">Acorus calamus</name>
    <name type="common">Sweet flag</name>
    <dbReference type="NCBI Taxonomy" id="4465"/>
    <lineage>
        <taxon>Eukaryota</taxon>
        <taxon>Viridiplantae</taxon>
        <taxon>Streptophyta</taxon>
        <taxon>Embryophyta</taxon>
        <taxon>Tracheophyta</taxon>
        <taxon>Spermatophyta</taxon>
        <taxon>Magnoliopsida</taxon>
        <taxon>Liliopsida</taxon>
        <taxon>Acoraceae</taxon>
        <taxon>Acorus</taxon>
    </lineage>
</organism>
<dbReference type="InterPro" id="IPR029058">
    <property type="entry name" value="AB_hydrolase_fold"/>
</dbReference>
<keyword evidence="2" id="KW-0378">Hydrolase</keyword>
<dbReference type="Proteomes" id="UP001180020">
    <property type="component" value="Unassembled WGS sequence"/>
</dbReference>
<dbReference type="InterPro" id="IPR050466">
    <property type="entry name" value="Carboxylest/Gibb_receptor"/>
</dbReference>
<proteinExistence type="inferred from homology"/>
<gene>
    <name evidence="4" type="primary">CXE12</name>
    <name evidence="4" type="ORF">QJS10_CPA01g00210</name>
</gene>
<sequence>MASTDLTKEVEFDLSPYFKIYKDGTIERLLFTDSVPPSFDDQTRVSSKDVIVSADTGVSARLYLPKLKKPDVKLPLVVYFHGGGFCIASTAASIYHSYLNHLSAQAHVFIMSVDYRRPTGHPLPHRVKRFMGRA</sequence>
<comment type="similarity">
    <text evidence="1">Belongs to the 'GDXG' lipolytic enzyme family.</text>
</comment>
<accession>A0AAV9FGR7</accession>
<dbReference type="Gene3D" id="3.40.50.1820">
    <property type="entry name" value="alpha/beta hydrolase"/>
    <property type="match status" value="1"/>
</dbReference>
<dbReference type="SUPFAM" id="SSF53474">
    <property type="entry name" value="alpha/beta-Hydrolases"/>
    <property type="match status" value="1"/>
</dbReference>
<name>A0AAV9FGR7_ACOCL</name>
<dbReference type="InterPro" id="IPR013094">
    <property type="entry name" value="AB_hydrolase_3"/>
</dbReference>
<evidence type="ECO:0000256" key="1">
    <source>
        <dbReference type="ARBA" id="ARBA00010515"/>
    </source>
</evidence>
<reference evidence="4" key="2">
    <citation type="submission" date="2023-06" db="EMBL/GenBank/DDBJ databases">
        <authorList>
            <person name="Ma L."/>
            <person name="Liu K.-W."/>
            <person name="Li Z."/>
            <person name="Hsiao Y.-Y."/>
            <person name="Qi Y."/>
            <person name="Fu T."/>
            <person name="Tang G."/>
            <person name="Zhang D."/>
            <person name="Sun W.-H."/>
            <person name="Liu D.-K."/>
            <person name="Li Y."/>
            <person name="Chen G.-Z."/>
            <person name="Liu X.-D."/>
            <person name="Liao X.-Y."/>
            <person name="Jiang Y.-T."/>
            <person name="Yu X."/>
            <person name="Hao Y."/>
            <person name="Huang J."/>
            <person name="Zhao X.-W."/>
            <person name="Ke S."/>
            <person name="Chen Y.-Y."/>
            <person name="Wu W.-L."/>
            <person name="Hsu J.-L."/>
            <person name="Lin Y.-F."/>
            <person name="Huang M.-D."/>
            <person name="Li C.-Y."/>
            <person name="Huang L."/>
            <person name="Wang Z.-W."/>
            <person name="Zhao X."/>
            <person name="Zhong W.-Y."/>
            <person name="Peng D.-H."/>
            <person name="Ahmad S."/>
            <person name="Lan S."/>
            <person name="Zhang J.-S."/>
            <person name="Tsai W.-C."/>
            <person name="Van De Peer Y."/>
            <person name="Liu Z.-J."/>
        </authorList>
    </citation>
    <scope>NUCLEOTIDE SEQUENCE</scope>
    <source>
        <strain evidence="4">CP</strain>
        <tissue evidence="4">Leaves</tissue>
    </source>
</reference>
<dbReference type="PROSITE" id="PS01173">
    <property type="entry name" value="LIPASE_GDXG_HIS"/>
    <property type="match status" value="1"/>
</dbReference>
<evidence type="ECO:0000313" key="4">
    <source>
        <dbReference type="EMBL" id="KAK1325228.1"/>
    </source>
</evidence>
<dbReference type="Pfam" id="PF07859">
    <property type="entry name" value="Abhydrolase_3"/>
    <property type="match status" value="1"/>
</dbReference>
<reference evidence="4" key="1">
    <citation type="journal article" date="2023" name="Nat. Commun.">
        <title>Diploid and tetraploid genomes of Acorus and the evolution of monocots.</title>
        <authorList>
            <person name="Ma L."/>
            <person name="Liu K.W."/>
            <person name="Li Z."/>
            <person name="Hsiao Y.Y."/>
            <person name="Qi Y."/>
            <person name="Fu T."/>
            <person name="Tang G.D."/>
            <person name="Zhang D."/>
            <person name="Sun W.H."/>
            <person name="Liu D.K."/>
            <person name="Li Y."/>
            <person name="Chen G.Z."/>
            <person name="Liu X.D."/>
            <person name="Liao X.Y."/>
            <person name="Jiang Y.T."/>
            <person name="Yu X."/>
            <person name="Hao Y."/>
            <person name="Huang J."/>
            <person name="Zhao X.W."/>
            <person name="Ke S."/>
            <person name="Chen Y.Y."/>
            <person name="Wu W.L."/>
            <person name="Hsu J.L."/>
            <person name="Lin Y.F."/>
            <person name="Huang M.D."/>
            <person name="Li C.Y."/>
            <person name="Huang L."/>
            <person name="Wang Z.W."/>
            <person name="Zhao X."/>
            <person name="Zhong W.Y."/>
            <person name="Peng D.H."/>
            <person name="Ahmad S."/>
            <person name="Lan S."/>
            <person name="Zhang J.S."/>
            <person name="Tsai W.C."/>
            <person name="Van de Peer Y."/>
            <person name="Liu Z.J."/>
        </authorList>
    </citation>
    <scope>NUCLEOTIDE SEQUENCE</scope>
    <source>
        <strain evidence="4">CP</strain>
    </source>
</reference>
<evidence type="ECO:0000256" key="2">
    <source>
        <dbReference type="ARBA" id="ARBA00022801"/>
    </source>
</evidence>
<dbReference type="EMBL" id="JAUJYO010000001">
    <property type="protein sequence ID" value="KAK1325228.1"/>
    <property type="molecule type" value="Genomic_DNA"/>
</dbReference>
<feature type="domain" description="Alpha/beta hydrolase fold-3" evidence="3">
    <location>
        <begin position="77"/>
        <end position="127"/>
    </location>
</feature>
<comment type="caution">
    <text evidence="4">The sequence shown here is derived from an EMBL/GenBank/DDBJ whole genome shotgun (WGS) entry which is preliminary data.</text>
</comment>
<protein>
    <submittedName>
        <fullName evidence="4">Carboxylesterase 12</fullName>
    </submittedName>
</protein>
<dbReference type="PANTHER" id="PTHR23024:SF589">
    <property type="entry name" value="CARBOXYLESTERASE 17-RELATED"/>
    <property type="match status" value="1"/>
</dbReference>
<keyword evidence="5" id="KW-1185">Reference proteome</keyword>
<dbReference type="InterPro" id="IPR002168">
    <property type="entry name" value="Lipase_GDXG_HIS_AS"/>
</dbReference>
<evidence type="ECO:0000259" key="3">
    <source>
        <dbReference type="Pfam" id="PF07859"/>
    </source>
</evidence>
<dbReference type="AlphaFoldDB" id="A0AAV9FGR7"/>
<dbReference type="GO" id="GO:0016787">
    <property type="term" value="F:hydrolase activity"/>
    <property type="evidence" value="ECO:0007669"/>
    <property type="project" value="UniProtKB-KW"/>
</dbReference>